<accession>A0A7D5PDL9</accession>
<evidence type="ECO:0000313" key="3">
    <source>
        <dbReference type="Proteomes" id="UP000509346"/>
    </source>
</evidence>
<evidence type="ECO:0000256" key="1">
    <source>
        <dbReference type="SAM" id="MobiDB-lite"/>
    </source>
</evidence>
<feature type="region of interest" description="Disordered" evidence="1">
    <location>
        <begin position="220"/>
        <end position="242"/>
    </location>
</feature>
<keyword evidence="3" id="KW-1185">Reference proteome</keyword>
<feature type="compositionally biased region" description="Basic and acidic residues" evidence="1">
    <location>
        <begin position="220"/>
        <end position="240"/>
    </location>
</feature>
<dbReference type="AlphaFoldDB" id="A0A7D5PDL9"/>
<organism evidence="2 3">
    <name type="scientific">Halosimplex pelagicum</name>
    <dbReference type="NCBI Taxonomy" id="869886"/>
    <lineage>
        <taxon>Archaea</taxon>
        <taxon>Methanobacteriati</taxon>
        <taxon>Methanobacteriota</taxon>
        <taxon>Stenosarchaea group</taxon>
        <taxon>Halobacteria</taxon>
        <taxon>Halobacteriales</taxon>
        <taxon>Haloarculaceae</taxon>
        <taxon>Halosimplex</taxon>
    </lineage>
</organism>
<protein>
    <submittedName>
        <fullName evidence="2">Polyprenyl synthetase</fullName>
    </submittedName>
</protein>
<dbReference type="GeneID" id="56085863"/>
<sequence>MTPTVVPRSAIESHLESALDGVDGDGLALARETVEAAEDRWYGQLVAGAYRSLPGRPDTDRAVPAAAAVELVRGYCRLRSELLVQLTDSRPHAFTRDEVAALLAGDYLYTGAYSALAAADRPDRGDCFETVTDALEAVSGAFVDTYVGTGELPPDRVALVERTAGRIGETAAVLGARLADADDRHLDPIARAGRSFAAARTIRRALDREPGSAMVAVPERPAERLGEHATRRREAGRRALGELQSSADVSALRRLGDAQSDA</sequence>
<name>A0A7D5PDL9_9EURY</name>
<dbReference type="Proteomes" id="UP000509346">
    <property type="component" value="Chromosome"/>
</dbReference>
<gene>
    <name evidence="2" type="ORF">HZS54_24700</name>
</gene>
<dbReference type="SUPFAM" id="SSF48576">
    <property type="entry name" value="Terpenoid synthases"/>
    <property type="match status" value="1"/>
</dbReference>
<dbReference type="OrthoDB" id="202855at2157"/>
<dbReference type="InterPro" id="IPR008949">
    <property type="entry name" value="Isoprenoid_synthase_dom_sf"/>
</dbReference>
<proteinExistence type="predicted"/>
<dbReference type="Gene3D" id="1.10.600.10">
    <property type="entry name" value="Farnesyl Diphosphate Synthase"/>
    <property type="match status" value="1"/>
</dbReference>
<reference evidence="2 3" key="1">
    <citation type="submission" date="2020-07" db="EMBL/GenBank/DDBJ databases">
        <title>Halosimplex litoreum sp. nov. and Halosimplex rubrum sp. nov., isolated from different salt environments.</title>
        <authorList>
            <person name="Cui H."/>
        </authorList>
    </citation>
    <scope>NUCLEOTIDE SEQUENCE [LARGE SCALE GENOMIC DNA]</scope>
    <source>
        <strain evidence="2 3">R2</strain>
    </source>
</reference>
<evidence type="ECO:0000313" key="2">
    <source>
        <dbReference type="EMBL" id="QLH84645.1"/>
    </source>
</evidence>
<dbReference type="EMBL" id="CP058909">
    <property type="protein sequence ID" value="QLH84645.1"/>
    <property type="molecule type" value="Genomic_DNA"/>
</dbReference>
<dbReference type="RefSeq" id="WP_179919724.1">
    <property type="nucleotide sequence ID" value="NZ_CP058909.1"/>
</dbReference>
<dbReference type="KEGG" id="hpel:HZS54_24700"/>